<dbReference type="EMBL" id="CM047906">
    <property type="protein sequence ID" value="KAJ0085816.1"/>
    <property type="molecule type" value="Genomic_DNA"/>
</dbReference>
<sequence>MGFFQIPLITMSNTEPLVRHVQDGVNATCSKFIKIPGGYYSAIGSNLTIHTPNPVGAYQNAGEAIVRVEDGECCGKPRWVVLLVMQMMPEKCV</sequence>
<name>A0ACC1AI59_9ROSI</name>
<keyword evidence="2" id="KW-1185">Reference proteome</keyword>
<comment type="caution">
    <text evidence="1">The sequence shown here is derived from an EMBL/GenBank/DDBJ whole genome shotgun (WGS) entry which is preliminary data.</text>
</comment>
<proteinExistence type="predicted"/>
<accession>A0ACC1AI59</accession>
<evidence type="ECO:0000313" key="2">
    <source>
        <dbReference type="Proteomes" id="UP001164250"/>
    </source>
</evidence>
<organism evidence="1 2">
    <name type="scientific">Pistacia atlantica</name>
    <dbReference type="NCBI Taxonomy" id="434234"/>
    <lineage>
        <taxon>Eukaryota</taxon>
        <taxon>Viridiplantae</taxon>
        <taxon>Streptophyta</taxon>
        <taxon>Embryophyta</taxon>
        <taxon>Tracheophyta</taxon>
        <taxon>Spermatophyta</taxon>
        <taxon>Magnoliopsida</taxon>
        <taxon>eudicotyledons</taxon>
        <taxon>Gunneridae</taxon>
        <taxon>Pentapetalae</taxon>
        <taxon>rosids</taxon>
        <taxon>malvids</taxon>
        <taxon>Sapindales</taxon>
        <taxon>Anacardiaceae</taxon>
        <taxon>Pistacia</taxon>
    </lineage>
</organism>
<dbReference type="Proteomes" id="UP001164250">
    <property type="component" value="Chromosome 10"/>
</dbReference>
<protein>
    <submittedName>
        <fullName evidence="1">Uncharacterized protein</fullName>
    </submittedName>
</protein>
<gene>
    <name evidence="1" type="ORF">Patl1_07113</name>
</gene>
<evidence type="ECO:0000313" key="1">
    <source>
        <dbReference type="EMBL" id="KAJ0085816.1"/>
    </source>
</evidence>
<reference evidence="2" key="1">
    <citation type="journal article" date="2023" name="G3 (Bethesda)">
        <title>Genome assembly and association tests identify interacting loci associated with vigor, precocity, and sex in interspecific pistachio rootstocks.</title>
        <authorList>
            <person name="Palmer W."/>
            <person name="Jacygrad E."/>
            <person name="Sagayaradj S."/>
            <person name="Cavanaugh K."/>
            <person name="Han R."/>
            <person name="Bertier L."/>
            <person name="Beede B."/>
            <person name="Kafkas S."/>
            <person name="Golino D."/>
            <person name="Preece J."/>
            <person name="Michelmore R."/>
        </authorList>
    </citation>
    <scope>NUCLEOTIDE SEQUENCE [LARGE SCALE GENOMIC DNA]</scope>
</reference>